<reference evidence="2" key="4">
    <citation type="submission" date="2019-03" db="UniProtKB">
        <authorList>
            <consortium name="EnsemblPlants"/>
        </authorList>
    </citation>
    <scope>IDENTIFICATION</scope>
</reference>
<feature type="compositionally biased region" description="Basic and acidic residues" evidence="1">
    <location>
        <begin position="337"/>
        <end position="347"/>
    </location>
</feature>
<reference evidence="3" key="1">
    <citation type="journal article" date="2014" name="Science">
        <title>Ancient hybridizations among the ancestral genomes of bread wheat.</title>
        <authorList>
            <consortium name="International Wheat Genome Sequencing Consortium,"/>
            <person name="Marcussen T."/>
            <person name="Sandve S.R."/>
            <person name="Heier L."/>
            <person name="Spannagl M."/>
            <person name="Pfeifer M."/>
            <person name="Jakobsen K.S."/>
            <person name="Wulff B.B."/>
            <person name="Steuernagel B."/>
            <person name="Mayer K.F."/>
            <person name="Olsen O.A."/>
        </authorList>
    </citation>
    <scope>NUCLEOTIDE SEQUENCE [LARGE SCALE GENOMIC DNA]</scope>
    <source>
        <strain evidence="3">cv. AL8/78</strain>
    </source>
</reference>
<keyword evidence="3" id="KW-1185">Reference proteome</keyword>
<protein>
    <submittedName>
        <fullName evidence="2">Uncharacterized protein</fullName>
    </submittedName>
</protein>
<evidence type="ECO:0000313" key="3">
    <source>
        <dbReference type="Proteomes" id="UP000015105"/>
    </source>
</evidence>
<accession>A0A453B9S2</accession>
<dbReference type="EnsemblPlants" id="AET2Gv20427500.35">
    <property type="protein sequence ID" value="AET2Gv20427500.35"/>
    <property type="gene ID" value="AET2Gv20427500"/>
</dbReference>
<feature type="region of interest" description="Disordered" evidence="1">
    <location>
        <begin position="148"/>
        <end position="194"/>
    </location>
</feature>
<dbReference type="Gramene" id="AET2Gv20427500.35">
    <property type="protein sequence ID" value="AET2Gv20427500.35"/>
    <property type="gene ID" value="AET2Gv20427500"/>
</dbReference>
<feature type="compositionally biased region" description="Basic and acidic residues" evidence="1">
    <location>
        <begin position="1"/>
        <end position="10"/>
    </location>
</feature>
<proteinExistence type="predicted"/>
<feature type="region of interest" description="Disordered" evidence="1">
    <location>
        <begin position="302"/>
        <end position="347"/>
    </location>
</feature>
<evidence type="ECO:0000256" key="1">
    <source>
        <dbReference type="SAM" id="MobiDB-lite"/>
    </source>
</evidence>
<feature type="region of interest" description="Disordered" evidence="1">
    <location>
        <begin position="1"/>
        <end position="62"/>
    </location>
</feature>
<reference evidence="2" key="5">
    <citation type="journal article" date="2021" name="G3 (Bethesda)">
        <title>Aegilops tauschii genome assembly Aet v5.0 features greater sequence contiguity and improved annotation.</title>
        <authorList>
            <person name="Wang L."/>
            <person name="Zhu T."/>
            <person name="Rodriguez J.C."/>
            <person name="Deal K.R."/>
            <person name="Dubcovsky J."/>
            <person name="McGuire P.E."/>
            <person name="Lux T."/>
            <person name="Spannagl M."/>
            <person name="Mayer K.F.X."/>
            <person name="Baldrich P."/>
            <person name="Meyers B.C."/>
            <person name="Huo N."/>
            <person name="Gu Y.Q."/>
            <person name="Zhou H."/>
            <person name="Devos K.M."/>
            <person name="Bennetzen J.L."/>
            <person name="Unver T."/>
            <person name="Budak H."/>
            <person name="Gulick P.J."/>
            <person name="Galiba G."/>
            <person name="Kalapos B."/>
            <person name="Nelson D.R."/>
            <person name="Li P."/>
            <person name="You F.M."/>
            <person name="Luo M.C."/>
            <person name="Dvorak J."/>
        </authorList>
    </citation>
    <scope>NUCLEOTIDE SEQUENCE [LARGE SCALE GENOMIC DNA]</scope>
    <source>
        <strain evidence="2">cv. AL8/78</strain>
    </source>
</reference>
<name>A0A453B9S2_AEGTS</name>
<dbReference type="Proteomes" id="UP000015105">
    <property type="component" value="Chromosome 2D"/>
</dbReference>
<organism evidence="2 3">
    <name type="scientific">Aegilops tauschii subsp. strangulata</name>
    <name type="common">Goatgrass</name>
    <dbReference type="NCBI Taxonomy" id="200361"/>
    <lineage>
        <taxon>Eukaryota</taxon>
        <taxon>Viridiplantae</taxon>
        <taxon>Streptophyta</taxon>
        <taxon>Embryophyta</taxon>
        <taxon>Tracheophyta</taxon>
        <taxon>Spermatophyta</taxon>
        <taxon>Magnoliopsida</taxon>
        <taxon>Liliopsida</taxon>
        <taxon>Poales</taxon>
        <taxon>Poaceae</taxon>
        <taxon>BOP clade</taxon>
        <taxon>Pooideae</taxon>
        <taxon>Triticodae</taxon>
        <taxon>Triticeae</taxon>
        <taxon>Triticinae</taxon>
        <taxon>Aegilops</taxon>
    </lineage>
</organism>
<sequence>STTSPPEKHPRSPPPRPSSAALPRPRPPSAAPPEHHPGRRRAPPNPRPPSSKAATGAPLPGRCRAAPRATFLSALATASHPPTFLSTAGRREPASLRRLHLCARPRQASTAEPPSSPRLAAVSRCRPASFFSAPNRLEVCDPDHIFTGHGPMDPVSDPSSSLPEQHRAHLNRRGRALSSSWRSPARASSAPSVVLRRRPTSCSSVAAPVQLGRGPHLRAVLLGHQCVAAGCPVHRRSLLAVRWHEARGRMCSAVLFALPRCSSPADVLTIQDQLHPSPHRRHAVQYVGARSTPHRRRAVQSVCASSTPPIPKPISLPPHTRSKRSLAHQAAGGLRRPRPDQRQGEVRIHQPRLPLPQVISLCCIRDGSAPVHHPWCRCCQCNLATDGFFSSSPASSTMSSCYRSLSSPTMQCGRAALAVRHSRLSSEPTEPIE</sequence>
<reference evidence="2" key="3">
    <citation type="journal article" date="2017" name="Nature">
        <title>Genome sequence of the progenitor of the wheat D genome Aegilops tauschii.</title>
        <authorList>
            <person name="Luo M.C."/>
            <person name="Gu Y.Q."/>
            <person name="Puiu D."/>
            <person name="Wang H."/>
            <person name="Twardziok S.O."/>
            <person name="Deal K.R."/>
            <person name="Huo N."/>
            <person name="Zhu T."/>
            <person name="Wang L."/>
            <person name="Wang Y."/>
            <person name="McGuire P.E."/>
            <person name="Liu S."/>
            <person name="Long H."/>
            <person name="Ramasamy R.K."/>
            <person name="Rodriguez J.C."/>
            <person name="Van S.L."/>
            <person name="Yuan L."/>
            <person name="Wang Z."/>
            <person name="Xia Z."/>
            <person name="Xiao L."/>
            <person name="Anderson O.D."/>
            <person name="Ouyang S."/>
            <person name="Liang Y."/>
            <person name="Zimin A.V."/>
            <person name="Pertea G."/>
            <person name="Qi P."/>
            <person name="Bennetzen J.L."/>
            <person name="Dai X."/>
            <person name="Dawson M.W."/>
            <person name="Muller H.G."/>
            <person name="Kugler K."/>
            <person name="Rivarola-Duarte L."/>
            <person name="Spannagl M."/>
            <person name="Mayer K.F.X."/>
            <person name="Lu F.H."/>
            <person name="Bevan M.W."/>
            <person name="Leroy P."/>
            <person name="Li P."/>
            <person name="You F.M."/>
            <person name="Sun Q."/>
            <person name="Liu Z."/>
            <person name="Lyons E."/>
            <person name="Wicker T."/>
            <person name="Salzberg S.L."/>
            <person name="Devos K.M."/>
            <person name="Dvorak J."/>
        </authorList>
    </citation>
    <scope>NUCLEOTIDE SEQUENCE [LARGE SCALE GENOMIC DNA]</scope>
    <source>
        <strain evidence="2">cv. AL8/78</strain>
    </source>
</reference>
<feature type="compositionally biased region" description="Low complexity" evidence="1">
    <location>
        <begin position="176"/>
        <end position="194"/>
    </location>
</feature>
<reference evidence="3" key="2">
    <citation type="journal article" date="2017" name="Nat. Plants">
        <title>The Aegilops tauschii genome reveals multiple impacts of transposons.</title>
        <authorList>
            <person name="Zhao G."/>
            <person name="Zou C."/>
            <person name="Li K."/>
            <person name="Wang K."/>
            <person name="Li T."/>
            <person name="Gao L."/>
            <person name="Zhang X."/>
            <person name="Wang H."/>
            <person name="Yang Z."/>
            <person name="Liu X."/>
            <person name="Jiang W."/>
            <person name="Mao L."/>
            <person name="Kong X."/>
            <person name="Jiao Y."/>
            <person name="Jia J."/>
        </authorList>
    </citation>
    <scope>NUCLEOTIDE SEQUENCE [LARGE SCALE GENOMIC DNA]</scope>
    <source>
        <strain evidence="3">cv. AL8/78</strain>
    </source>
</reference>
<dbReference type="AlphaFoldDB" id="A0A453B9S2"/>
<evidence type="ECO:0000313" key="2">
    <source>
        <dbReference type="EnsemblPlants" id="AET2Gv20427500.35"/>
    </source>
</evidence>